<dbReference type="CDD" id="cd19152">
    <property type="entry name" value="AKR_AKR15A"/>
    <property type="match status" value="1"/>
</dbReference>
<dbReference type="PANTHER" id="PTHR42686:SF1">
    <property type="entry name" value="GH17980P-RELATED"/>
    <property type="match status" value="1"/>
</dbReference>
<sequence>MFAFYLSPTLKYNHMKTEVLTEKHRLGIGGVAIGTAFENISDEESYKILQTAWDLGIRYYDTSPWYGLTKSERRFGHFLKDKDRSDFIFSTKVGRLFHEVPESEVPPTMWKKPLNYDFKHDYTADGVKRSIENSLQRTGLDYIDIIYVHDLSEDQVGDRYPYFLEQAKKGAFKVLSELRDQGVIKAWGMGVNKIEPILDCIDSADPDICLSATQYSILEHEDAVDRLLPAVKKAGVKLVSGAGYNSGYIARRERYNYKDVIPKGMAEKRAAITAIAQKYNTDIVHAALHFVLASDEFASIIPGAGRPEQVKDNVEGFKATIPSEFWNELKSNGLIYEKAQVPKS</sequence>
<evidence type="ECO:0000313" key="3">
    <source>
        <dbReference type="Proteomes" id="UP000321150"/>
    </source>
</evidence>
<gene>
    <name evidence="2" type="ORF">CLA01_07100</name>
</gene>
<dbReference type="AlphaFoldDB" id="A0A511Y612"/>
<organism evidence="2 3">
    <name type="scientific">Chryseobacterium lathyri</name>
    <dbReference type="NCBI Taxonomy" id="395933"/>
    <lineage>
        <taxon>Bacteria</taxon>
        <taxon>Pseudomonadati</taxon>
        <taxon>Bacteroidota</taxon>
        <taxon>Flavobacteriia</taxon>
        <taxon>Flavobacteriales</taxon>
        <taxon>Weeksellaceae</taxon>
        <taxon>Chryseobacterium group</taxon>
        <taxon>Chryseobacterium</taxon>
    </lineage>
</organism>
<reference evidence="2 3" key="1">
    <citation type="submission" date="2019-07" db="EMBL/GenBank/DDBJ databases">
        <title>Whole genome shotgun sequence of Chryseobacterium lathyri NBRC 105250.</title>
        <authorList>
            <person name="Hosoyama A."/>
            <person name="Uohara A."/>
            <person name="Ohji S."/>
            <person name="Ichikawa N."/>
        </authorList>
    </citation>
    <scope>NUCLEOTIDE SEQUENCE [LARGE SCALE GENOMIC DNA]</scope>
    <source>
        <strain evidence="2 3">NBRC 105250</strain>
    </source>
</reference>
<evidence type="ECO:0000313" key="2">
    <source>
        <dbReference type="EMBL" id="GEN70638.1"/>
    </source>
</evidence>
<dbReference type="PANTHER" id="PTHR42686">
    <property type="entry name" value="GH17980P-RELATED"/>
    <property type="match status" value="1"/>
</dbReference>
<dbReference type="InterPro" id="IPR020471">
    <property type="entry name" value="AKR"/>
</dbReference>
<dbReference type="Proteomes" id="UP000321150">
    <property type="component" value="Unassembled WGS sequence"/>
</dbReference>
<dbReference type="EMBL" id="BJYI01000003">
    <property type="protein sequence ID" value="GEN70638.1"/>
    <property type="molecule type" value="Genomic_DNA"/>
</dbReference>
<accession>A0A511Y612</accession>
<dbReference type="Gene3D" id="3.20.20.100">
    <property type="entry name" value="NADP-dependent oxidoreductase domain"/>
    <property type="match status" value="1"/>
</dbReference>
<name>A0A511Y612_9FLAO</name>
<dbReference type="SUPFAM" id="SSF51430">
    <property type="entry name" value="NAD(P)-linked oxidoreductase"/>
    <property type="match status" value="1"/>
</dbReference>
<proteinExistence type="predicted"/>
<dbReference type="InterPro" id="IPR036812">
    <property type="entry name" value="NAD(P)_OxRdtase_dom_sf"/>
</dbReference>
<dbReference type="Pfam" id="PF00248">
    <property type="entry name" value="Aldo_ket_red"/>
    <property type="match status" value="1"/>
</dbReference>
<feature type="domain" description="NADP-dependent oxidoreductase" evidence="1">
    <location>
        <begin position="25"/>
        <end position="331"/>
    </location>
</feature>
<dbReference type="GO" id="GO:0005829">
    <property type="term" value="C:cytosol"/>
    <property type="evidence" value="ECO:0007669"/>
    <property type="project" value="TreeGrafter"/>
</dbReference>
<protein>
    <submittedName>
        <fullName evidence="2">L-fucose dehydrogenase</fullName>
    </submittedName>
</protein>
<evidence type="ECO:0000259" key="1">
    <source>
        <dbReference type="Pfam" id="PF00248"/>
    </source>
</evidence>
<dbReference type="OrthoDB" id="9773828at2"/>
<dbReference type="GO" id="GO:0016491">
    <property type="term" value="F:oxidoreductase activity"/>
    <property type="evidence" value="ECO:0007669"/>
    <property type="project" value="InterPro"/>
</dbReference>
<dbReference type="InterPro" id="IPR023210">
    <property type="entry name" value="NADP_OxRdtase_dom"/>
</dbReference>
<comment type="caution">
    <text evidence="2">The sequence shown here is derived from an EMBL/GenBank/DDBJ whole genome shotgun (WGS) entry which is preliminary data.</text>
</comment>